<dbReference type="InterPro" id="IPR015424">
    <property type="entry name" value="PyrdxlP-dep_Trfase"/>
</dbReference>
<dbReference type="GO" id="GO:0009102">
    <property type="term" value="P:biotin biosynthetic process"/>
    <property type="evidence" value="ECO:0007669"/>
    <property type="project" value="UniProtKB-UniPathway"/>
</dbReference>
<dbReference type="FunFam" id="3.40.640.10:FF:000004">
    <property type="entry name" value="Acetylornithine aminotransferase"/>
    <property type="match status" value="1"/>
</dbReference>
<evidence type="ECO:0000256" key="2">
    <source>
        <dbReference type="ARBA" id="ARBA00004746"/>
    </source>
</evidence>
<dbReference type="SUPFAM" id="SSF53383">
    <property type="entry name" value="PLP-dependent transferases"/>
    <property type="match status" value="1"/>
</dbReference>
<dbReference type="GO" id="GO:0030170">
    <property type="term" value="F:pyridoxal phosphate binding"/>
    <property type="evidence" value="ECO:0007669"/>
    <property type="project" value="InterPro"/>
</dbReference>
<dbReference type="PANTHER" id="PTHR42684">
    <property type="entry name" value="ADENOSYLMETHIONINE-8-AMINO-7-OXONONANOATE AMINOTRANSFERASE"/>
    <property type="match status" value="1"/>
</dbReference>
<comment type="pathway">
    <text evidence="3">Amino-acid biosynthesis; L-arginine biosynthesis; N(2)-acetyl-L-ornithine from L-glutamate: step 4/4.</text>
</comment>
<evidence type="ECO:0000256" key="7">
    <source>
        <dbReference type="ARBA" id="ARBA00022576"/>
    </source>
</evidence>
<evidence type="ECO:0000256" key="8">
    <source>
        <dbReference type="ARBA" id="ARBA00022679"/>
    </source>
</evidence>
<keyword evidence="11 12" id="KW-0663">Pyridoxal phosphate</keyword>
<dbReference type="Gene3D" id="3.90.1150.10">
    <property type="entry name" value="Aspartate Aminotransferase, domain 1"/>
    <property type="match status" value="1"/>
</dbReference>
<dbReference type="HAMAP" id="MF_00834">
    <property type="entry name" value="BioA"/>
    <property type="match status" value="1"/>
</dbReference>
<evidence type="ECO:0000256" key="11">
    <source>
        <dbReference type="ARBA" id="ARBA00022898"/>
    </source>
</evidence>
<dbReference type="PANTHER" id="PTHR42684:SF17">
    <property type="entry name" value="ADENOSYLMETHIONINE-8-AMINO-7-OXONONANOATE AMINOTRANSFERASE"/>
    <property type="match status" value="1"/>
</dbReference>
<dbReference type="InterPro" id="IPR005814">
    <property type="entry name" value="Aminotrans_3"/>
</dbReference>
<evidence type="ECO:0000256" key="5">
    <source>
        <dbReference type="ARBA" id="ARBA00012919"/>
    </source>
</evidence>
<dbReference type="InterPro" id="IPR015421">
    <property type="entry name" value="PyrdxlP-dep_Trfase_major"/>
</dbReference>
<keyword evidence="7 13" id="KW-0032">Aminotransferase</keyword>
<evidence type="ECO:0000256" key="3">
    <source>
        <dbReference type="ARBA" id="ARBA00005024"/>
    </source>
</evidence>
<dbReference type="NCBIfam" id="TIGR00508">
    <property type="entry name" value="bioA"/>
    <property type="match status" value="1"/>
</dbReference>
<evidence type="ECO:0000313" key="14">
    <source>
        <dbReference type="Proteomes" id="UP000095009"/>
    </source>
</evidence>
<dbReference type="AlphaFoldDB" id="A0A1E3PED5"/>
<proteinExistence type="inferred from homology"/>
<keyword evidence="8 13" id="KW-0808">Transferase</keyword>
<dbReference type="STRING" id="857566.A0A1E3PED5"/>
<dbReference type="Gene3D" id="3.40.640.10">
    <property type="entry name" value="Type I PLP-dependent aspartate aminotransferase-like (Major domain)"/>
    <property type="match status" value="1"/>
</dbReference>
<dbReference type="PROSITE" id="PS00600">
    <property type="entry name" value="AA_TRANSFER_CLASS_3"/>
    <property type="match status" value="1"/>
</dbReference>
<evidence type="ECO:0000313" key="13">
    <source>
        <dbReference type="EMBL" id="ODQ63779.1"/>
    </source>
</evidence>
<dbReference type="CDD" id="cd00610">
    <property type="entry name" value="OAT_like"/>
    <property type="match status" value="1"/>
</dbReference>
<dbReference type="GO" id="GO:0003992">
    <property type="term" value="F:N2-acetyl-L-ornithine:2-oxoglutarate 5-aminotransferase activity"/>
    <property type="evidence" value="ECO:0007669"/>
    <property type="project" value="UniProtKB-EC"/>
</dbReference>
<keyword evidence="14" id="KW-1185">Reference proteome</keyword>
<dbReference type="EC" id="2.6.1.11" evidence="5"/>
<comment type="cofactor">
    <cofactor evidence="1">
        <name>pyridoxal 5'-phosphate</name>
        <dbReference type="ChEBI" id="CHEBI:597326"/>
    </cofactor>
</comment>
<reference evidence="13 14" key="1">
    <citation type="journal article" date="2016" name="Proc. Natl. Acad. Sci. U.S.A.">
        <title>Comparative genomics of biotechnologically important yeasts.</title>
        <authorList>
            <person name="Riley R."/>
            <person name="Haridas S."/>
            <person name="Wolfe K.H."/>
            <person name="Lopes M.R."/>
            <person name="Hittinger C.T."/>
            <person name="Goeker M."/>
            <person name="Salamov A.A."/>
            <person name="Wisecaver J.H."/>
            <person name="Long T.M."/>
            <person name="Calvey C.H."/>
            <person name="Aerts A.L."/>
            <person name="Barry K.W."/>
            <person name="Choi C."/>
            <person name="Clum A."/>
            <person name="Coughlan A.Y."/>
            <person name="Deshpande S."/>
            <person name="Douglass A.P."/>
            <person name="Hanson S.J."/>
            <person name="Klenk H.-P."/>
            <person name="LaButti K.M."/>
            <person name="Lapidus A."/>
            <person name="Lindquist E.A."/>
            <person name="Lipzen A.M."/>
            <person name="Meier-Kolthoff J.P."/>
            <person name="Ohm R.A."/>
            <person name="Otillar R.P."/>
            <person name="Pangilinan J.L."/>
            <person name="Peng Y."/>
            <person name="Rokas A."/>
            <person name="Rosa C.A."/>
            <person name="Scheuner C."/>
            <person name="Sibirny A.A."/>
            <person name="Slot J.C."/>
            <person name="Stielow J.B."/>
            <person name="Sun H."/>
            <person name="Kurtzman C.P."/>
            <person name="Blackwell M."/>
            <person name="Grigoriev I.V."/>
            <person name="Jeffries T.W."/>
        </authorList>
    </citation>
    <scope>NUCLEOTIDE SEQUENCE [LARGE SCALE GENOMIC DNA]</scope>
    <source>
        <strain evidence="13 14">DSM 6958</strain>
    </source>
</reference>
<dbReference type="InterPro" id="IPR049704">
    <property type="entry name" value="Aminotrans_3_PPA_site"/>
</dbReference>
<organism evidence="13 14">
    <name type="scientific">Nadsonia fulvescens var. elongata DSM 6958</name>
    <dbReference type="NCBI Taxonomy" id="857566"/>
    <lineage>
        <taxon>Eukaryota</taxon>
        <taxon>Fungi</taxon>
        <taxon>Dikarya</taxon>
        <taxon>Ascomycota</taxon>
        <taxon>Saccharomycotina</taxon>
        <taxon>Dipodascomycetes</taxon>
        <taxon>Dipodascales</taxon>
        <taxon>Dipodascales incertae sedis</taxon>
        <taxon>Nadsonia</taxon>
    </lineage>
</organism>
<dbReference type="InterPro" id="IPR005815">
    <property type="entry name" value="BioA"/>
</dbReference>
<sequence length="438" mass="49445">MPIDLEFDKNHIWHQYSSLTNPIKTYPVVKAKGAIVTLEDDTELIDGMSSWWCQIHGYNNEVLNKAIYDQVPKFAHFMFAGVSHEPATELTKKLLSITPKELDNVFYADSGSVAVEVSLKLAHQFWGGKRLKGETNFLKDKFLTINYGYHGDTFGAMSVCDPVNSMHASYSGYLTKNIFVEAPKTKFNETWDNNDIIEFETKLKDNHDRIAAVIIEPIVQGAGGMRIYHPEFLRQVRKLCDEYETLLILDEIATGFGRTGKLFAHQHADIVPDILLCGKGLTGGYLPLSAVIMTRDVANYVCESPAKRLFHGPTYMANPLACAVANKSLDILATGKWEKQVQEIEIIFNKNLFDKLKSLRLEVIDDLRGIGALAVIQLKKPYDTDYLQGEFVKLGAWVRPFGKLIYIMPPFVIERSDAIKLCEIAVQVIVQLNTQYIK</sequence>
<evidence type="ECO:0000256" key="6">
    <source>
        <dbReference type="ARBA" id="ARBA00021753"/>
    </source>
</evidence>
<evidence type="ECO:0000256" key="10">
    <source>
        <dbReference type="ARBA" id="ARBA00022756"/>
    </source>
</evidence>
<dbReference type="Pfam" id="PF00202">
    <property type="entry name" value="Aminotran_3"/>
    <property type="match status" value="1"/>
</dbReference>
<dbReference type="OrthoDB" id="425114at2759"/>
<protein>
    <recommendedName>
        <fullName evidence="6">Acetylornithine aminotransferase, mitochondrial</fullName>
        <ecNumber evidence="5">2.6.1.11</ecNumber>
    </recommendedName>
</protein>
<evidence type="ECO:0000256" key="1">
    <source>
        <dbReference type="ARBA" id="ARBA00001933"/>
    </source>
</evidence>
<accession>A0A1E3PED5</accession>
<keyword evidence="9" id="KW-0949">S-adenosyl-L-methionine</keyword>
<keyword evidence="10" id="KW-0093">Biotin biosynthesis</keyword>
<evidence type="ECO:0000256" key="12">
    <source>
        <dbReference type="RuleBase" id="RU003560"/>
    </source>
</evidence>
<dbReference type="EMBL" id="KV454414">
    <property type="protein sequence ID" value="ODQ63779.1"/>
    <property type="molecule type" value="Genomic_DNA"/>
</dbReference>
<gene>
    <name evidence="13" type="ORF">NADFUDRAFT_53432</name>
</gene>
<dbReference type="GO" id="GO:0004015">
    <property type="term" value="F:adenosylmethionine-8-amino-7-oxononanoate transaminase activity"/>
    <property type="evidence" value="ECO:0007669"/>
    <property type="project" value="EnsemblFungi"/>
</dbReference>
<name>A0A1E3PED5_9ASCO</name>
<dbReference type="Proteomes" id="UP000095009">
    <property type="component" value="Unassembled WGS sequence"/>
</dbReference>
<comment type="similarity">
    <text evidence="4 12">Belongs to the class-III pyridoxal-phosphate-dependent aminotransferase family.</text>
</comment>
<dbReference type="UniPathway" id="UPA00078"/>
<evidence type="ECO:0000256" key="9">
    <source>
        <dbReference type="ARBA" id="ARBA00022691"/>
    </source>
</evidence>
<evidence type="ECO:0000256" key="4">
    <source>
        <dbReference type="ARBA" id="ARBA00008954"/>
    </source>
</evidence>
<dbReference type="InterPro" id="IPR015422">
    <property type="entry name" value="PyrdxlP-dep_Trfase_small"/>
</dbReference>
<comment type="pathway">
    <text evidence="2">Cofactor biosynthesis; biotin biosynthesis.</text>
</comment>